<comment type="caution">
    <text evidence="2">The sequence shown here is derived from an EMBL/GenBank/DDBJ whole genome shotgun (WGS) entry which is preliminary data.</text>
</comment>
<reference evidence="2" key="1">
    <citation type="submission" date="2019-08" db="EMBL/GenBank/DDBJ databases">
        <title>The genome of the North American firefly Photinus pyralis.</title>
        <authorList>
            <consortium name="Photinus pyralis genome working group"/>
            <person name="Fallon T.R."/>
            <person name="Sander Lower S.E."/>
            <person name="Weng J.-K."/>
        </authorList>
    </citation>
    <scope>NUCLEOTIDE SEQUENCE</scope>
    <source>
        <strain evidence="2">TRF0915ILg1</strain>
        <tissue evidence="2">Whole body</tissue>
    </source>
</reference>
<dbReference type="OrthoDB" id="410542at2759"/>
<feature type="region of interest" description="Disordered" evidence="1">
    <location>
        <begin position="1"/>
        <end position="26"/>
    </location>
</feature>
<dbReference type="AlphaFoldDB" id="A0A8K0G6N3"/>
<sequence>MNKLQDADTVKKFQERSTKDKQTNPTATGTVFWQWNVQRISQKTNEILHEMEQLNIDVAVLTETKKKRQGSESLEEHYQYIKDAIHQAAGLYKKNNIKRKPYWWDEEIEIDIEGK</sequence>
<dbReference type="Proteomes" id="UP000801492">
    <property type="component" value="Unassembled WGS sequence"/>
</dbReference>
<accession>A0A8K0G6N3</accession>
<dbReference type="Gene3D" id="3.60.10.10">
    <property type="entry name" value="Endonuclease/exonuclease/phosphatase"/>
    <property type="match status" value="1"/>
</dbReference>
<evidence type="ECO:0000313" key="3">
    <source>
        <dbReference type="Proteomes" id="UP000801492"/>
    </source>
</evidence>
<dbReference type="InterPro" id="IPR036691">
    <property type="entry name" value="Endo/exonu/phosph_ase_sf"/>
</dbReference>
<evidence type="ECO:0000256" key="1">
    <source>
        <dbReference type="SAM" id="MobiDB-lite"/>
    </source>
</evidence>
<dbReference type="EMBL" id="VTPC01083067">
    <property type="protein sequence ID" value="KAF2887518.1"/>
    <property type="molecule type" value="Genomic_DNA"/>
</dbReference>
<organism evidence="2 3">
    <name type="scientific">Ignelater luminosus</name>
    <name type="common">Cucubano</name>
    <name type="synonym">Pyrophorus luminosus</name>
    <dbReference type="NCBI Taxonomy" id="2038154"/>
    <lineage>
        <taxon>Eukaryota</taxon>
        <taxon>Metazoa</taxon>
        <taxon>Ecdysozoa</taxon>
        <taxon>Arthropoda</taxon>
        <taxon>Hexapoda</taxon>
        <taxon>Insecta</taxon>
        <taxon>Pterygota</taxon>
        <taxon>Neoptera</taxon>
        <taxon>Endopterygota</taxon>
        <taxon>Coleoptera</taxon>
        <taxon>Polyphaga</taxon>
        <taxon>Elateriformia</taxon>
        <taxon>Elateroidea</taxon>
        <taxon>Elateridae</taxon>
        <taxon>Agrypninae</taxon>
        <taxon>Pyrophorini</taxon>
        <taxon>Ignelater</taxon>
    </lineage>
</organism>
<name>A0A8K0G6N3_IGNLU</name>
<gene>
    <name evidence="2" type="ORF">ILUMI_18655</name>
</gene>
<protein>
    <submittedName>
        <fullName evidence="2">Uncharacterized protein</fullName>
    </submittedName>
</protein>
<dbReference type="SUPFAM" id="SSF56219">
    <property type="entry name" value="DNase I-like"/>
    <property type="match status" value="1"/>
</dbReference>
<feature type="compositionally biased region" description="Basic and acidic residues" evidence="1">
    <location>
        <begin position="1"/>
        <end position="22"/>
    </location>
</feature>
<proteinExistence type="predicted"/>
<keyword evidence="3" id="KW-1185">Reference proteome</keyword>
<evidence type="ECO:0000313" key="2">
    <source>
        <dbReference type="EMBL" id="KAF2887518.1"/>
    </source>
</evidence>